<gene>
    <name evidence="14" type="primary">Dere\GG16747</name>
    <name evidence="14" type="ORF">Dere_GG16747</name>
</gene>
<evidence type="ECO:0000256" key="10">
    <source>
        <dbReference type="PROSITE-ProRule" id="PRU01263"/>
    </source>
</evidence>
<dbReference type="InterPro" id="IPR012934">
    <property type="entry name" value="Znf_AD"/>
</dbReference>
<evidence type="ECO:0000256" key="5">
    <source>
        <dbReference type="ARBA" id="ARBA00022833"/>
    </source>
</evidence>
<dbReference type="Proteomes" id="UP000008711">
    <property type="component" value="Unassembled WGS sequence"/>
</dbReference>
<keyword evidence="3" id="KW-0677">Repeat</keyword>
<name>B3P0F4_DROER</name>
<dbReference type="GO" id="GO:0000792">
    <property type="term" value="C:heterochromatin"/>
    <property type="evidence" value="ECO:0007669"/>
    <property type="project" value="EnsemblMetazoa"/>
</dbReference>
<dbReference type="FunFam" id="3.30.160.60:FF:001273">
    <property type="entry name" value="Zinc finger protein"/>
    <property type="match status" value="1"/>
</dbReference>
<evidence type="ECO:0000313" key="15">
    <source>
        <dbReference type="Proteomes" id="UP000008711"/>
    </source>
</evidence>
<dbReference type="KEGG" id="der:6551889"/>
<keyword evidence="6" id="KW-0805">Transcription regulation</keyword>
<feature type="compositionally biased region" description="Basic residues" evidence="11">
    <location>
        <begin position="201"/>
        <end position="211"/>
    </location>
</feature>
<dbReference type="SUPFAM" id="SSF57667">
    <property type="entry name" value="beta-beta-alpha zinc fingers"/>
    <property type="match status" value="3"/>
</dbReference>
<feature type="domain" description="C2H2-type" evidence="12">
    <location>
        <begin position="306"/>
        <end position="333"/>
    </location>
</feature>
<evidence type="ECO:0000256" key="3">
    <source>
        <dbReference type="ARBA" id="ARBA00022737"/>
    </source>
</evidence>
<feature type="binding site" evidence="10">
    <location>
        <position position="8"/>
    </location>
    <ligand>
        <name>Zn(2+)</name>
        <dbReference type="ChEBI" id="CHEBI:29105"/>
    </ligand>
</feature>
<dbReference type="HOGENOM" id="CLU_002678_94_3_1"/>
<evidence type="ECO:0000313" key="14">
    <source>
        <dbReference type="EMBL" id="EDV48669.1"/>
    </source>
</evidence>
<keyword evidence="7" id="KW-0804">Transcription</keyword>
<protein>
    <submittedName>
        <fullName evidence="14">GG16747</fullName>
    </submittedName>
</protein>
<feature type="binding site" evidence="10">
    <location>
        <position position="54"/>
    </location>
    <ligand>
        <name>Zn(2+)</name>
        <dbReference type="ChEBI" id="CHEBI:29105"/>
    </ligand>
</feature>
<dbReference type="PROSITE" id="PS50157">
    <property type="entry name" value="ZINC_FINGER_C2H2_2"/>
    <property type="match status" value="4"/>
</dbReference>
<dbReference type="OMA" id="ECGRKFY"/>
<feature type="domain" description="C2H2-type" evidence="12">
    <location>
        <begin position="277"/>
        <end position="305"/>
    </location>
</feature>
<dbReference type="PhylomeDB" id="B3P0F4"/>
<feature type="domain" description="C2H2-type" evidence="12">
    <location>
        <begin position="221"/>
        <end position="248"/>
    </location>
</feature>
<feature type="domain" description="C2H2-type" evidence="12">
    <location>
        <begin position="248"/>
        <end position="276"/>
    </location>
</feature>
<evidence type="ECO:0000256" key="9">
    <source>
        <dbReference type="PROSITE-ProRule" id="PRU00042"/>
    </source>
</evidence>
<dbReference type="PROSITE" id="PS51915">
    <property type="entry name" value="ZAD"/>
    <property type="match status" value="1"/>
</dbReference>
<dbReference type="GO" id="GO:0005654">
    <property type="term" value="C:nucleoplasm"/>
    <property type="evidence" value="ECO:0007669"/>
    <property type="project" value="TreeGrafter"/>
</dbReference>
<feature type="compositionally biased region" description="Acidic residues" evidence="11">
    <location>
        <begin position="107"/>
        <end position="116"/>
    </location>
</feature>
<feature type="region of interest" description="Disordered" evidence="11">
    <location>
        <begin position="374"/>
        <end position="443"/>
    </location>
</feature>
<feature type="binding site" evidence="10">
    <location>
        <position position="5"/>
    </location>
    <ligand>
        <name>Zn(2+)</name>
        <dbReference type="ChEBI" id="CHEBI:29105"/>
    </ligand>
</feature>
<accession>B3P0F4</accession>
<dbReference type="Pfam" id="PF07776">
    <property type="entry name" value="zf-AD"/>
    <property type="match status" value="1"/>
</dbReference>
<dbReference type="GO" id="GO:0000978">
    <property type="term" value="F:RNA polymerase II cis-regulatory region sequence-specific DNA binding"/>
    <property type="evidence" value="ECO:0007669"/>
    <property type="project" value="TreeGrafter"/>
</dbReference>
<evidence type="ECO:0000259" key="13">
    <source>
        <dbReference type="PROSITE" id="PS51915"/>
    </source>
</evidence>
<feature type="region of interest" description="Disordered" evidence="11">
    <location>
        <begin position="75"/>
        <end position="116"/>
    </location>
</feature>
<evidence type="ECO:0000256" key="1">
    <source>
        <dbReference type="ARBA" id="ARBA00004123"/>
    </source>
</evidence>
<evidence type="ECO:0000256" key="2">
    <source>
        <dbReference type="ARBA" id="ARBA00022723"/>
    </source>
</evidence>
<feature type="compositionally biased region" description="Acidic residues" evidence="11">
    <location>
        <begin position="391"/>
        <end position="443"/>
    </location>
</feature>
<keyword evidence="8" id="KW-0539">Nucleus</keyword>
<dbReference type="InterPro" id="IPR036236">
    <property type="entry name" value="Znf_C2H2_sf"/>
</dbReference>
<dbReference type="GO" id="GO:0001227">
    <property type="term" value="F:DNA-binding transcription repressor activity, RNA polymerase II-specific"/>
    <property type="evidence" value="ECO:0007669"/>
    <property type="project" value="TreeGrafter"/>
</dbReference>
<dbReference type="SUPFAM" id="SSF57716">
    <property type="entry name" value="Glucocorticoid receptor-like (DNA-binding domain)"/>
    <property type="match status" value="1"/>
</dbReference>
<keyword evidence="2 10" id="KW-0479">Metal-binding</keyword>
<evidence type="ECO:0000256" key="7">
    <source>
        <dbReference type="ARBA" id="ARBA00023163"/>
    </source>
</evidence>
<dbReference type="Gene3D" id="3.30.160.60">
    <property type="entry name" value="Classic Zinc Finger"/>
    <property type="match status" value="4"/>
</dbReference>
<dbReference type="Gene3D" id="3.40.1800.20">
    <property type="match status" value="1"/>
</dbReference>
<evidence type="ECO:0000259" key="12">
    <source>
        <dbReference type="PROSITE" id="PS50157"/>
    </source>
</evidence>
<evidence type="ECO:0000256" key="8">
    <source>
        <dbReference type="ARBA" id="ARBA00023242"/>
    </source>
</evidence>
<dbReference type="SMART" id="SM00868">
    <property type="entry name" value="zf-AD"/>
    <property type="match status" value="1"/>
</dbReference>
<feature type="binding site" evidence="10">
    <location>
        <position position="51"/>
    </location>
    <ligand>
        <name>Zn(2+)</name>
        <dbReference type="ChEBI" id="CHEBI:29105"/>
    </ligand>
</feature>
<sequence length="443" mass="52227">MTSECRICGERIFTPHPKNIFEKRNHRIRMAIEQITGLEIVLEKMLPQHICSCCLLDLTQAVAFRQRCLQTHANLHQRSSSNTSVDSKGSAEVLQVRSDPLMKQEVQEDTVDTEDDKELLEDDREFLGDDKDFLEDDKELMDEDKDFLEDVKPIVRFPPVKKIRLEAQQLPNSQSPRVRVKRLRVEEIEKPDSPPPAPRERVRKPRKRRPKPKVDRSIKRYVCDQCGWSFNDHSNMKDHKLRHFEEKFSCDECGRKFYTMPLLRLHIRVHHKGEKPYVCKFCGMGFANSPSRCRHERQMHANELVHPCKICGKRFNSEKGRLKHEEGHKSDQPDVHICLTCNKEFKEAQFLHRHYATKYHRKRVNLLVDDPKEEFQSDADPEESPGYMEEGQAEMEDSQAELDVLLEDVNEEQYEDHEELLDQDAPFEEFEYDDAIPEEELYT</sequence>
<dbReference type="GO" id="GO:0008270">
    <property type="term" value="F:zinc ion binding"/>
    <property type="evidence" value="ECO:0007669"/>
    <property type="project" value="UniProtKB-UniRule"/>
</dbReference>
<dbReference type="PANTHER" id="PTHR24399">
    <property type="entry name" value="ZINC FINGER AND BTB DOMAIN-CONTAINING"/>
    <property type="match status" value="1"/>
</dbReference>
<reference evidence="14 15" key="1">
    <citation type="journal article" date="2007" name="Nature">
        <title>Evolution of genes and genomes on the Drosophila phylogeny.</title>
        <authorList>
            <consortium name="Drosophila 12 Genomes Consortium"/>
            <person name="Clark A.G."/>
            <person name="Eisen M.B."/>
            <person name="Smith D.R."/>
            <person name="Bergman C.M."/>
            <person name="Oliver B."/>
            <person name="Markow T.A."/>
            <person name="Kaufman T.C."/>
            <person name="Kellis M."/>
            <person name="Gelbart W."/>
            <person name="Iyer V.N."/>
            <person name="Pollard D.A."/>
            <person name="Sackton T.B."/>
            <person name="Larracuente A.M."/>
            <person name="Singh N.D."/>
            <person name="Abad J.P."/>
            <person name="Abt D.N."/>
            <person name="Adryan B."/>
            <person name="Aguade M."/>
            <person name="Akashi H."/>
            <person name="Anderson W.W."/>
            <person name="Aquadro C.F."/>
            <person name="Ardell D.H."/>
            <person name="Arguello R."/>
            <person name="Artieri C.G."/>
            <person name="Barbash D.A."/>
            <person name="Barker D."/>
            <person name="Barsanti P."/>
            <person name="Batterham P."/>
            <person name="Batzoglou S."/>
            <person name="Begun D."/>
            <person name="Bhutkar A."/>
            <person name="Blanco E."/>
            <person name="Bosak S.A."/>
            <person name="Bradley R.K."/>
            <person name="Brand A.D."/>
            <person name="Brent M.R."/>
            <person name="Brooks A.N."/>
            <person name="Brown R.H."/>
            <person name="Butlin R.K."/>
            <person name="Caggese C."/>
            <person name="Calvi B.R."/>
            <person name="Bernardo de Carvalho A."/>
            <person name="Caspi A."/>
            <person name="Castrezana S."/>
            <person name="Celniker S.E."/>
            <person name="Chang J.L."/>
            <person name="Chapple C."/>
            <person name="Chatterji S."/>
            <person name="Chinwalla A."/>
            <person name="Civetta A."/>
            <person name="Clifton S.W."/>
            <person name="Comeron J.M."/>
            <person name="Costello J.C."/>
            <person name="Coyne J.A."/>
            <person name="Daub J."/>
            <person name="David R.G."/>
            <person name="Delcher A.L."/>
            <person name="Delehaunty K."/>
            <person name="Do C.B."/>
            <person name="Ebling H."/>
            <person name="Edwards K."/>
            <person name="Eickbush T."/>
            <person name="Evans J.D."/>
            <person name="Filipski A."/>
            <person name="Findeiss S."/>
            <person name="Freyhult E."/>
            <person name="Fulton L."/>
            <person name="Fulton R."/>
            <person name="Garcia A.C."/>
            <person name="Gardiner A."/>
            <person name="Garfield D.A."/>
            <person name="Garvin B.E."/>
            <person name="Gibson G."/>
            <person name="Gilbert D."/>
            <person name="Gnerre S."/>
            <person name="Godfrey J."/>
            <person name="Good R."/>
            <person name="Gotea V."/>
            <person name="Gravely B."/>
            <person name="Greenberg A.J."/>
            <person name="Griffiths-Jones S."/>
            <person name="Gross S."/>
            <person name="Guigo R."/>
            <person name="Gustafson E.A."/>
            <person name="Haerty W."/>
            <person name="Hahn M.W."/>
            <person name="Halligan D.L."/>
            <person name="Halpern A.L."/>
            <person name="Halter G.M."/>
            <person name="Han M.V."/>
            <person name="Heger A."/>
            <person name="Hillier L."/>
            <person name="Hinrichs A.S."/>
            <person name="Holmes I."/>
            <person name="Hoskins R.A."/>
            <person name="Hubisz M.J."/>
            <person name="Hultmark D."/>
            <person name="Huntley M.A."/>
            <person name="Jaffe D.B."/>
            <person name="Jagadeeshan S."/>
            <person name="Jeck W.R."/>
            <person name="Johnson J."/>
            <person name="Jones C.D."/>
            <person name="Jordan W.C."/>
            <person name="Karpen G.H."/>
            <person name="Kataoka E."/>
            <person name="Keightley P.D."/>
            <person name="Kheradpour P."/>
            <person name="Kirkness E.F."/>
            <person name="Koerich L.B."/>
            <person name="Kristiansen K."/>
            <person name="Kudrna D."/>
            <person name="Kulathinal R.J."/>
            <person name="Kumar S."/>
            <person name="Kwok R."/>
            <person name="Lander E."/>
            <person name="Langley C.H."/>
            <person name="Lapoint R."/>
            <person name="Lazzaro B.P."/>
            <person name="Lee S.J."/>
            <person name="Levesque L."/>
            <person name="Li R."/>
            <person name="Lin C.F."/>
            <person name="Lin M.F."/>
            <person name="Lindblad-Toh K."/>
            <person name="Llopart A."/>
            <person name="Long M."/>
            <person name="Low L."/>
            <person name="Lozovsky E."/>
            <person name="Lu J."/>
            <person name="Luo M."/>
            <person name="Machado C.A."/>
            <person name="Makalowski W."/>
            <person name="Marzo M."/>
            <person name="Matsuda M."/>
            <person name="Matzkin L."/>
            <person name="McAllister B."/>
            <person name="McBride C.S."/>
            <person name="McKernan B."/>
            <person name="McKernan K."/>
            <person name="Mendez-Lago M."/>
            <person name="Minx P."/>
            <person name="Mollenhauer M.U."/>
            <person name="Montooth K."/>
            <person name="Mount S.M."/>
            <person name="Mu X."/>
            <person name="Myers E."/>
            <person name="Negre B."/>
            <person name="Newfeld S."/>
            <person name="Nielsen R."/>
            <person name="Noor M.A."/>
            <person name="O'Grady P."/>
            <person name="Pachter L."/>
            <person name="Papaceit M."/>
            <person name="Parisi M.J."/>
            <person name="Parisi M."/>
            <person name="Parts L."/>
            <person name="Pedersen J.S."/>
            <person name="Pesole G."/>
            <person name="Phillippy A.M."/>
            <person name="Ponting C.P."/>
            <person name="Pop M."/>
            <person name="Porcelli D."/>
            <person name="Powell J.R."/>
            <person name="Prohaska S."/>
            <person name="Pruitt K."/>
            <person name="Puig M."/>
            <person name="Quesneville H."/>
            <person name="Ram K.R."/>
            <person name="Rand D."/>
            <person name="Rasmussen M.D."/>
            <person name="Reed L.K."/>
            <person name="Reenan R."/>
            <person name="Reily A."/>
            <person name="Remington K.A."/>
            <person name="Rieger T.T."/>
            <person name="Ritchie M.G."/>
            <person name="Robin C."/>
            <person name="Rogers Y.H."/>
            <person name="Rohde C."/>
            <person name="Rozas J."/>
            <person name="Rubenfield M.J."/>
            <person name="Ruiz A."/>
            <person name="Russo S."/>
            <person name="Salzberg S.L."/>
            <person name="Sanchez-Gracia A."/>
            <person name="Saranga D.J."/>
            <person name="Sato H."/>
            <person name="Schaeffer S.W."/>
            <person name="Schatz M.C."/>
            <person name="Schlenke T."/>
            <person name="Schwartz R."/>
            <person name="Segarra C."/>
            <person name="Singh R.S."/>
            <person name="Sirot L."/>
            <person name="Sirota M."/>
            <person name="Sisneros N.B."/>
            <person name="Smith C.D."/>
            <person name="Smith T.F."/>
            <person name="Spieth J."/>
            <person name="Stage D.E."/>
            <person name="Stark A."/>
            <person name="Stephan W."/>
            <person name="Strausberg R.L."/>
            <person name="Strempel S."/>
            <person name="Sturgill D."/>
            <person name="Sutton G."/>
            <person name="Sutton G.G."/>
            <person name="Tao W."/>
            <person name="Teichmann S."/>
            <person name="Tobari Y.N."/>
            <person name="Tomimura Y."/>
            <person name="Tsolas J.M."/>
            <person name="Valente V.L."/>
            <person name="Venter E."/>
            <person name="Venter J.C."/>
            <person name="Vicario S."/>
            <person name="Vieira F.G."/>
            <person name="Vilella A.J."/>
            <person name="Villasante A."/>
            <person name="Walenz B."/>
            <person name="Wang J."/>
            <person name="Wasserman M."/>
            <person name="Watts T."/>
            <person name="Wilson D."/>
            <person name="Wilson R.K."/>
            <person name="Wing R.A."/>
            <person name="Wolfner M.F."/>
            <person name="Wong A."/>
            <person name="Wong G.K."/>
            <person name="Wu C.I."/>
            <person name="Wu G."/>
            <person name="Yamamoto D."/>
            <person name="Yang H.P."/>
            <person name="Yang S.P."/>
            <person name="Yorke J.A."/>
            <person name="Yoshida K."/>
            <person name="Zdobnov E."/>
            <person name="Zhang P."/>
            <person name="Zhang Y."/>
            <person name="Zimin A.V."/>
            <person name="Baldwin J."/>
            <person name="Abdouelleil A."/>
            <person name="Abdulkadir J."/>
            <person name="Abebe A."/>
            <person name="Abera B."/>
            <person name="Abreu J."/>
            <person name="Acer S.C."/>
            <person name="Aftuck L."/>
            <person name="Alexander A."/>
            <person name="An P."/>
            <person name="Anderson E."/>
            <person name="Anderson S."/>
            <person name="Arachi H."/>
            <person name="Azer M."/>
            <person name="Bachantsang P."/>
            <person name="Barry A."/>
            <person name="Bayul T."/>
            <person name="Berlin A."/>
            <person name="Bessette D."/>
            <person name="Bloom T."/>
            <person name="Blye J."/>
            <person name="Boguslavskiy L."/>
            <person name="Bonnet C."/>
            <person name="Boukhgalter B."/>
            <person name="Bourzgui I."/>
            <person name="Brown A."/>
            <person name="Cahill P."/>
            <person name="Channer S."/>
            <person name="Cheshatsang Y."/>
            <person name="Chuda L."/>
            <person name="Citroen M."/>
            <person name="Collymore A."/>
            <person name="Cooke P."/>
            <person name="Costello M."/>
            <person name="D'Aco K."/>
            <person name="Daza R."/>
            <person name="De Haan G."/>
            <person name="DeGray S."/>
            <person name="DeMaso C."/>
            <person name="Dhargay N."/>
            <person name="Dooley K."/>
            <person name="Dooley E."/>
            <person name="Doricent M."/>
            <person name="Dorje P."/>
            <person name="Dorjee K."/>
            <person name="Dupes A."/>
            <person name="Elong R."/>
            <person name="Falk J."/>
            <person name="Farina A."/>
            <person name="Faro S."/>
            <person name="Ferguson D."/>
            <person name="Fisher S."/>
            <person name="Foley C.D."/>
            <person name="Franke A."/>
            <person name="Friedrich D."/>
            <person name="Gadbois L."/>
            <person name="Gearin G."/>
            <person name="Gearin C.R."/>
            <person name="Giannoukos G."/>
            <person name="Goode T."/>
            <person name="Graham J."/>
            <person name="Grandbois E."/>
            <person name="Grewal S."/>
            <person name="Gyaltsen K."/>
            <person name="Hafez N."/>
            <person name="Hagos B."/>
            <person name="Hall J."/>
            <person name="Henson C."/>
            <person name="Hollinger A."/>
            <person name="Honan T."/>
            <person name="Huard M.D."/>
            <person name="Hughes L."/>
            <person name="Hurhula B."/>
            <person name="Husby M.E."/>
            <person name="Kamat A."/>
            <person name="Kanga B."/>
            <person name="Kashin S."/>
            <person name="Khazanovich D."/>
            <person name="Kisner P."/>
            <person name="Lance K."/>
            <person name="Lara M."/>
            <person name="Lee W."/>
            <person name="Lennon N."/>
            <person name="Letendre F."/>
            <person name="LeVine R."/>
            <person name="Lipovsky A."/>
            <person name="Liu X."/>
            <person name="Liu J."/>
            <person name="Liu S."/>
            <person name="Lokyitsang T."/>
            <person name="Lokyitsang Y."/>
            <person name="Lubonja R."/>
            <person name="Lui A."/>
            <person name="MacDonald P."/>
            <person name="Magnisalis V."/>
            <person name="Maru K."/>
            <person name="Matthews C."/>
            <person name="McCusker W."/>
            <person name="McDonough S."/>
            <person name="Mehta T."/>
            <person name="Meldrim J."/>
            <person name="Meneus L."/>
            <person name="Mihai O."/>
            <person name="Mihalev A."/>
            <person name="Mihova T."/>
            <person name="Mittelman R."/>
            <person name="Mlenga V."/>
            <person name="Montmayeur A."/>
            <person name="Mulrain L."/>
            <person name="Navidi A."/>
            <person name="Naylor J."/>
            <person name="Negash T."/>
            <person name="Nguyen T."/>
            <person name="Nguyen N."/>
            <person name="Nicol R."/>
            <person name="Norbu C."/>
            <person name="Norbu N."/>
            <person name="Novod N."/>
            <person name="O'Neill B."/>
            <person name="Osman S."/>
            <person name="Markiewicz E."/>
            <person name="Oyono O.L."/>
            <person name="Patti C."/>
            <person name="Phunkhang P."/>
            <person name="Pierre F."/>
            <person name="Priest M."/>
            <person name="Raghuraman S."/>
            <person name="Rege F."/>
            <person name="Reyes R."/>
            <person name="Rise C."/>
            <person name="Rogov P."/>
            <person name="Ross K."/>
            <person name="Ryan E."/>
            <person name="Settipalli S."/>
            <person name="Shea T."/>
            <person name="Sherpa N."/>
            <person name="Shi L."/>
            <person name="Shih D."/>
            <person name="Sparrow T."/>
            <person name="Spaulding J."/>
            <person name="Stalker J."/>
            <person name="Stange-Thomann N."/>
            <person name="Stavropoulos S."/>
            <person name="Stone C."/>
            <person name="Strader C."/>
            <person name="Tesfaye S."/>
            <person name="Thomson T."/>
            <person name="Thoulutsang Y."/>
            <person name="Thoulutsang D."/>
            <person name="Topham K."/>
            <person name="Topping I."/>
            <person name="Tsamla T."/>
            <person name="Vassiliev H."/>
            <person name="Vo A."/>
            <person name="Wangchuk T."/>
            <person name="Wangdi T."/>
            <person name="Weiand M."/>
            <person name="Wilkinson J."/>
            <person name="Wilson A."/>
            <person name="Yadav S."/>
            <person name="Young G."/>
            <person name="Yu Q."/>
            <person name="Zembek L."/>
            <person name="Zhong D."/>
            <person name="Zimmer A."/>
            <person name="Zwirko Z."/>
            <person name="Jaffe D.B."/>
            <person name="Alvarez P."/>
            <person name="Brockman W."/>
            <person name="Butler J."/>
            <person name="Chin C."/>
            <person name="Gnerre S."/>
            <person name="Grabherr M."/>
            <person name="Kleber M."/>
            <person name="Mauceli E."/>
            <person name="MacCallum I."/>
        </authorList>
    </citation>
    <scope>NUCLEOTIDE SEQUENCE [LARGE SCALE GENOMIC DNA]</scope>
    <source>
        <strain evidence="14 15">TSC#14021-0224.01</strain>
    </source>
</reference>
<comment type="subcellular location">
    <subcellularLocation>
        <location evidence="1">Nucleus</location>
    </subcellularLocation>
</comment>
<dbReference type="PROSITE" id="PS00028">
    <property type="entry name" value="ZINC_FINGER_C2H2_1"/>
    <property type="match status" value="5"/>
</dbReference>
<organism evidence="14 15">
    <name type="scientific">Drosophila erecta</name>
    <name type="common">Fruit fly</name>
    <dbReference type="NCBI Taxonomy" id="7220"/>
    <lineage>
        <taxon>Eukaryota</taxon>
        <taxon>Metazoa</taxon>
        <taxon>Ecdysozoa</taxon>
        <taxon>Arthropoda</taxon>
        <taxon>Hexapoda</taxon>
        <taxon>Insecta</taxon>
        <taxon>Pterygota</taxon>
        <taxon>Neoptera</taxon>
        <taxon>Endopterygota</taxon>
        <taxon>Diptera</taxon>
        <taxon>Brachycera</taxon>
        <taxon>Muscomorpha</taxon>
        <taxon>Ephydroidea</taxon>
        <taxon>Drosophilidae</taxon>
        <taxon>Drosophila</taxon>
        <taxon>Sophophora</taxon>
    </lineage>
</organism>
<dbReference type="SMART" id="SM00355">
    <property type="entry name" value="ZnF_C2H2"/>
    <property type="match status" value="5"/>
</dbReference>
<feature type="region of interest" description="Disordered" evidence="11">
    <location>
        <begin position="167"/>
        <end position="216"/>
    </location>
</feature>
<dbReference type="EMBL" id="CH954181">
    <property type="protein sequence ID" value="EDV48669.1"/>
    <property type="molecule type" value="Genomic_DNA"/>
</dbReference>
<evidence type="ECO:0000256" key="11">
    <source>
        <dbReference type="SAM" id="MobiDB-lite"/>
    </source>
</evidence>
<dbReference type="Pfam" id="PF00096">
    <property type="entry name" value="zf-C2H2"/>
    <property type="match status" value="2"/>
</dbReference>
<keyword evidence="5 10" id="KW-0862">Zinc</keyword>
<dbReference type="AlphaFoldDB" id="B3P0F4"/>
<evidence type="ECO:0000256" key="6">
    <source>
        <dbReference type="ARBA" id="ARBA00023015"/>
    </source>
</evidence>
<keyword evidence="4 9" id="KW-0863">Zinc-finger</keyword>
<dbReference type="OrthoDB" id="6077919at2759"/>
<keyword evidence="15" id="KW-1185">Reference proteome</keyword>
<dbReference type="FunFam" id="3.30.160.60:FF:001671">
    <property type="entry name" value="Zinc finger protein 94"/>
    <property type="match status" value="1"/>
</dbReference>
<feature type="compositionally biased region" description="Basic and acidic residues" evidence="11">
    <location>
        <begin position="183"/>
        <end position="192"/>
    </location>
</feature>
<evidence type="ECO:0000256" key="4">
    <source>
        <dbReference type="ARBA" id="ARBA00022771"/>
    </source>
</evidence>
<dbReference type="PANTHER" id="PTHR24399:SF23">
    <property type="entry name" value="C2H2-TYPE DOMAIN-CONTAINING PROTEIN"/>
    <property type="match status" value="1"/>
</dbReference>
<dbReference type="InterPro" id="IPR013087">
    <property type="entry name" value="Znf_C2H2_type"/>
</dbReference>
<reference evidence="14 15" key="2">
    <citation type="journal article" date="2008" name="Bioinformatics">
        <title>Assembly reconciliation.</title>
        <authorList>
            <person name="Zimin A.V."/>
            <person name="Smith D.R."/>
            <person name="Sutton G."/>
            <person name="Yorke J.A."/>
        </authorList>
    </citation>
    <scope>NUCLEOTIDE SEQUENCE [LARGE SCALE GENOMIC DNA]</scope>
    <source>
        <strain evidence="14 15">TSC#14021-0224.01</strain>
    </source>
</reference>
<feature type="compositionally biased region" description="Polar residues" evidence="11">
    <location>
        <begin position="75"/>
        <end position="87"/>
    </location>
</feature>
<feature type="domain" description="ZAD" evidence="13">
    <location>
        <begin position="3"/>
        <end position="78"/>
    </location>
</feature>
<proteinExistence type="predicted"/>
<dbReference type="eggNOG" id="KOG1721">
    <property type="taxonomic scope" value="Eukaryota"/>
</dbReference>